<evidence type="ECO:0008006" key="3">
    <source>
        <dbReference type="Google" id="ProtNLM"/>
    </source>
</evidence>
<sequence>MMGSDEPSAFQHSLAGTYQMLHTARLQSAMSAHATSLCINKCLDTSELYTLKRTKYAPISYRLKQDVQEKECVVNCSAKFNAMLQLVLMQRNEAAVGEMEASVMEKMMEQMRAGMQ</sequence>
<evidence type="ECO:0000313" key="2">
    <source>
        <dbReference type="Proteomes" id="UP000515908"/>
    </source>
</evidence>
<dbReference type="Proteomes" id="UP000515908">
    <property type="component" value="Chromosome 09"/>
</dbReference>
<dbReference type="AlphaFoldDB" id="A0A7G2CFH7"/>
<accession>A0A7G2CFH7</accession>
<dbReference type="OrthoDB" id="270202at2759"/>
<evidence type="ECO:0000313" key="1">
    <source>
        <dbReference type="EMBL" id="CAD2217767.1"/>
    </source>
</evidence>
<gene>
    <name evidence="1" type="ORF">ADEAN_000524700</name>
</gene>
<protein>
    <recommendedName>
        <fullName evidence="3">Tim10/DDP family zinc finger containing protein</fullName>
    </recommendedName>
</protein>
<reference evidence="1 2" key="1">
    <citation type="submission" date="2020-08" db="EMBL/GenBank/DDBJ databases">
        <authorList>
            <person name="Newling K."/>
            <person name="Davey J."/>
            <person name="Forrester S."/>
        </authorList>
    </citation>
    <scope>NUCLEOTIDE SEQUENCE [LARGE SCALE GENOMIC DNA]</scope>
    <source>
        <strain evidence="2">Crithidia deanei Carvalho (ATCC PRA-265)</strain>
    </source>
</reference>
<dbReference type="VEuPathDB" id="TriTrypDB:ADEAN_000524700"/>
<proteinExistence type="predicted"/>
<dbReference type="EMBL" id="LR877153">
    <property type="protein sequence ID" value="CAD2217767.1"/>
    <property type="molecule type" value="Genomic_DNA"/>
</dbReference>
<organism evidence="1 2">
    <name type="scientific">Angomonas deanei</name>
    <dbReference type="NCBI Taxonomy" id="59799"/>
    <lineage>
        <taxon>Eukaryota</taxon>
        <taxon>Discoba</taxon>
        <taxon>Euglenozoa</taxon>
        <taxon>Kinetoplastea</taxon>
        <taxon>Metakinetoplastina</taxon>
        <taxon>Trypanosomatida</taxon>
        <taxon>Trypanosomatidae</taxon>
        <taxon>Strigomonadinae</taxon>
        <taxon>Angomonas</taxon>
    </lineage>
</organism>
<name>A0A7G2CFH7_9TRYP</name>
<keyword evidence="2" id="KW-1185">Reference proteome</keyword>